<feature type="compositionally biased region" description="Basic and acidic residues" evidence="1">
    <location>
        <begin position="67"/>
        <end position="83"/>
    </location>
</feature>
<evidence type="ECO:0000313" key="3">
    <source>
        <dbReference type="Proteomes" id="UP001140510"/>
    </source>
</evidence>
<protein>
    <submittedName>
        <fullName evidence="2">Uncharacterized protein</fullName>
    </submittedName>
</protein>
<feature type="compositionally biased region" description="Acidic residues" evidence="1">
    <location>
        <begin position="84"/>
        <end position="100"/>
    </location>
</feature>
<organism evidence="2 3">
    <name type="scientific">Didymella pomorum</name>
    <dbReference type="NCBI Taxonomy" id="749634"/>
    <lineage>
        <taxon>Eukaryota</taxon>
        <taxon>Fungi</taxon>
        <taxon>Dikarya</taxon>
        <taxon>Ascomycota</taxon>
        <taxon>Pezizomycotina</taxon>
        <taxon>Dothideomycetes</taxon>
        <taxon>Pleosporomycetidae</taxon>
        <taxon>Pleosporales</taxon>
        <taxon>Pleosporineae</taxon>
        <taxon>Didymellaceae</taxon>
        <taxon>Didymella</taxon>
    </lineage>
</organism>
<dbReference type="AlphaFoldDB" id="A0A9W8ZGS3"/>
<accession>A0A9W8ZGS3</accession>
<comment type="caution">
    <text evidence="2">The sequence shown here is derived from an EMBL/GenBank/DDBJ whole genome shotgun (WGS) entry which is preliminary data.</text>
</comment>
<sequence length="454" mass="50430">MATRRSNRRRIDEPAAESTQDASAPATPAPNKRQRVSTRPFEQGVNPITPPSTVRRPSQRPSGSQRSDTEALFVREDSEVRGEDSDDSEQDDEADPCPEVDADTEDLAAAGEGAATEALAAVDSSIDGFSEEEHEVVATVRYRASYGDIEKNPIHSAADTFAECKVDRLSMQCIWQWVDEVIASQVNQRVNVQLASLSAELWHGKGTNKRDRPVKRLRRESLFDVRQLKDLARSIDVNTSERLCMDFNLYLTGDPITASQGVAPSPLRLSQVRARMATVIQEEALEGVVAANLMGQGATLAVRDTWRCEDKECNNWPWTCWRPRSGLPDESHYPVNPNIIAMWAKAVEQRQCTVSEPNDRIKSAIMRARERSEIDKHNGGGGCGGGGVLDEVRELQKSVLMAQLQQLTGGLAAKQPTGWVPFEYEFWAEIMAHTDNFLEYFTAKWDVEGAEEGI</sequence>
<proteinExistence type="predicted"/>
<name>A0A9W8ZGS3_9PLEO</name>
<evidence type="ECO:0000313" key="2">
    <source>
        <dbReference type="EMBL" id="KAJ4404971.1"/>
    </source>
</evidence>
<keyword evidence="3" id="KW-1185">Reference proteome</keyword>
<dbReference type="EMBL" id="JAPEVA010000038">
    <property type="protein sequence ID" value="KAJ4404971.1"/>
    <property type="molecule type" value="Genomic_DNA"/>
</dbReference>
<gene>
    <name evidence="2" type="ORF">N0V91_005514</name>
</gene>
<feature type="compositionally biased region" description="Low complexity" evidence="1">
    <location>
        <begin position="55"/>
        <end position="66"/>
    </location>
</feature>
<dbReference type="Proteomes" id="UP001140510">
    <property type="component" value="Unassembled WGS sequence"/>
</dbReference>
<reference evidence="2" key="1">
    <citation type="submission" date="2022-10" db="EMBL/GenBank/DDBJ databases">
        <title>Tapping the CABI collections for fungal endophytes: first genome assemblies for Collariella, Neodidymelliopsis, Ascochyta clinopodiicola, Didymella pomorum, Didymosphaeria variabile, Neocosmospora piperis and Neocucurbitaria cava.</title>
        <authorList>
            <person name="Hill R."/>
        </authorList>
    </citation>
    <scope>NUCLEOTIDE SEQUENCE</scope>
    <source>
        <strain evidence="2">IMI 355091</strain>
    </source>
</reference>
<dbReference type="OrthoDB" id="3784086at2759"/>
<feature type="region of interest" description="Disordered" evidence="1">
    <location>
        <begin position="1"/>
        <end position="100"/>
    </location>
</feature>
<evidence type="ECO:0000256" key="1">
    <source>
        <dbReference type="SAM" id="MobiDB-lite"/>
    </source>
</evidence>